<name>A0A6A5KTI0_9PLEO</name>
<dbReference type="PANTHER" id="PTHR10182:SF3">
    <property type="entry name" value="PROTEIN MO25"/>
    <property type="match status" value="1"/>
</dbReference>
<comment type="similarity">
    <text evidence="1">Belongs to the Mo25 family.</text>
</comment>
<dbReference type="PANTHER" id="PTHR10182">
    <property type="entry name" value="CALCIUM-BINDING PROTEIN 39-RELATED"/>
    <property type="match status" value="1"/>
</dbReference>
<dbReference type="InterPro" id="IPR016024">
    <property type="entry name" value="ARM-type_fold"/>
</dbReference>
<dbReference type="AlphaFoldDB" id="A0A6A5KTI0"/>
<keyword evidence="4" id="KW-1185">Reference proteome</keyword>
<dbReference type="Pfam" id="PF08569">
    <property type="entry name" value="Mo25"/>
    <property type="match status" value="1"/>
</dbReference>
<dbReference type="SMART" id="SM00220">
    <property type="entry name" value="S_TKc"/>
    <property type="match status" value="1"/>
</dbReference>
<evidence type="ECO:0000259" key="2">
    <source>
        <dbReference type="PROSITE" id="PS50011"/>
    </source>
</evidence>
<gene>
    <name evidence="3" type="ORF">BDW02DRAFT_586075</name>
</gene>
<dbReference type="Gene3D" id="1.10.510.10">
    <property type="entry name" value="Transferase(Phosphotransferase) domain 1"/>
    <property type="match status" value="1"/>
</dbReference>
<dbReference type="GO" id="GO:0004672">
    <property type="term" value="F:protein kinase activity"/>
    <property type="evidence" value="ECO:0007669"/>
    <property type="project" value="InterPro"/>
</dbReference>
<dbReference type="PROSITE" id="PS50011">
    <property type="entry name" value="PROTEIN_KINASE_DOM"/>
    <property type="match status" value="1"/>
</dbReference>
<dbReference type="InterPro" id="IPR008271">
    <property type="entry name" value="Ser/Thr_kinase_AS"/>
</dbReference>
<dbReference type="GO" id="GO:0035556">
    <property type="term" value="P:intracellular signal transduction"/>
    <property type="evidence" value="ECO:0007669"/>
    <property type="project" value="TreeGrafter"/>
</dbReference>
<feature type="domain" description="Protein kinase" evidence="2">
    <location>
        <begin position="1"/>
        <end position="258"/>
    </location>
</feature>
<dbReference type="SUPFAM" id="SSF56112">
    <property type="entry name" value="Protein kinase-like (PK-like)"/>
    <property type="match status" value="1"/>
</dbReference>
<dbReference type="InterPro" id="IPR000719">
    <property type="entry name" value="Prot_kinase_dom"/>
</dbReference>
<dbReference type="FunFam" id="1.25.10.10:FF:000257">
    <property type="entry name" value="Conidiophore development protein hymA"/>
    <property type="match status" value="1"/>
</dbReference>
<evidence type="ECO:0000256" key="1">
    <source>
        <dbReference type="ARBA" id="ARBA00011012"/>
    </source>
</evidence>
<dbReference type="OrthoDB" id="609103at2759"/>
<dbReference type="GO" id="GO:0043539">
    <property type="term" value="F:protein serine/threonine kinase activator activity"/>
    <property type="evidence" value="ECO:0007669"/>
    <property type="project" value="TreeGrafter"/>
</dbReference>
<dbReference type="GO" id="GO:0005524">
    <property type="term" value="F:ATP binding"/>
    <property type="evidence" value="ECO:0007669"/>
    <property type="project" value="InterPro"/>
</dbReference>
<evidence type="ECO:0000313" key="4">
    <source>
        <dbReference type="Proteomes" id="UP000800040"/>
    </source>
</evidence>
<proteinExistence type="inferred from homology"/>
<dbReference type="Proteomes" id="UP000800040">
    <property type="component" value="Unassembled WGS sequence"/>
</dbReference>
<dbReference type="PROSITE" id="PS00108">
    <property type="entry name" value="PROTEIN_KINASE_ST"/>
    <property type="match status" value="1"/>
</dbReference>
<dbReference type="GO" id="GO:0005737">
    <property type="term" value="C:cytoplasm"/>
    <property type="evidence" value="ECO:0007669"/>
    <property type="project" value="UniProtKB-ARBA"/>
</dbReference>
<dbReference type="Pfam" id="PF00069">
    <property type="entry name" value="Pkinase"/>
    <property type="match status" value="1"/>
</dbReference>
<dbReference type="Gene3D" id="3.30.200.20">
    <property type="entry name" value="Phosphorylase Kinase, domain 1"/>
    <property type="match status" value="1"/>
</dbReference>
<protein>
    <submittedName>
        <fullName evidence="3">Mo25-domain-containing protein</fullName>
    </submittedName>
</protein>
<dbReference type="Gene3D" id="1.25.10.10">
    <property type="entry name" value="Leucine-rich Repeat Variant"/>
    <property type="match status" value="1"/>
</dbReference>
<accession>A0A6A5KTI0</accession>
<reference evidence="3" key="1">
    <citation type="submission" date="2020-01" db="EMBL/GenBank/DDBJ databases">
        <authorList>
            <consortium name="DOE Joint Genome Institute"/>
            <person name="Haridas S."/>
            <person name="Albert R."/>
            <person name="Binder M."/>
            <person name="Bloem J."/>
            <person name="Labutti K."/>
            <person name="Salamov A."/>
            <person name="Andreopoulos B."/>
            <person name="Baker S.E."/>
            <person name="Barry K."/>
            <person name="Bills G."/>
            <person name="Bluhm B.H."/>
            <person name="Cannon C."/>
            <person name="Castanera R."/>
            <person name="Culley D.E."/>
            <person name="Daum C."/>
            <person name="Ezra D."/>
            <person name="Gonzalez J.B."/>
            <person name="Henrissat B."/>
            <person name="Kuo A."/>
            <person name="Liang C."/>
            <person name="Lipzen A."/>
            <person name="Lutzoni F."/>
            <person name="Magnuson J."/>
            <person name="Mondo S."/>
            <person name="Nolan M."/>
            <person name="Ohm R."/>
            <person name="Pangilinan J."/>
            <person name="Park H.-J."/>
            <person name="Ramirez L."/>
            <person name="Alfaro M."/>
            <person name="Sun H."/>
            <person name="Tritt A."/>
            <person name="Yoshinaga Y."/>
            <person name="Zwiers L.-H."/>
            <person name="Turgeon B.G."/>
            <person name="Goodwin S.B."/>
            <person name="Spatafora J.W."/>
            <person name="Crous P.W."/>
            <person name="Grigoriev I.V."/>
        </authorList>
    </citation>
    <scope>NUCLEOTIDE SEQUENCE</scope>
    <source>
        <strain evidence="3">P77</strain>
    </source>
</reference>
<dbReference type="InterPro" id="IPR011989">
    <property type="entry name" value="ARM-like"/>
</dbReference>
<dbReference type="EMBL" id="ML975254">
    <property type="protein sequence ID" value="KAF1838206.1"/>
    <property type="molecule type" value="Genomic_DNA"/>
</dbReference>
<evidence type="ECO:0000313" key="3">
    <source>
        <dbReference type="EMBL" id="KAF1838206.1"/>
    </source>
</evidence>
<dbReference type="SUPFAM" id="SSF48371">
    <property type="entry name" value="ARM repeat"/>
    <property type="match status" value="1"/>
</dbReference>
<sequence length="607" mass="68773">MDPPHDSKREAQILQLAASDRVIALLDTFREDGSHFVLVFPFMRYDFNDLLQGKKMSKDQIKTCLKDLFTALAYVHSQGVIHRDIKPSNILLKSLDGPAYLSDFGIAWAPEAPGSEAVDSKITDVGTTCYRPPELLFGNQHYGCSLDLWAAGCTVAEALDPDHKTLFDSGELGSDLALIQSVFKKLGTPNLDVWPEAARFRDWGKVQFHEYPPQPWTALLPDWSDVERDLSQPLTSSPPPYPDLRPGKLVPPLNMAFLFRNKQKNNLELTRSIKELTLRLGQEDRPNPKMEEGLALDLQQMKIRLQGTPDTEVNPEAVFQLLTNILNEDLLYALAINIHKLPFESRKDAQVIFSTAFRYKPAGQPTPQVLEHVVQYRQDVIIALCRGYDRRESAMPCGGILREALKYDAIAALLLYNEPMEEGQSLDLGNVNPDLPSSGNGVFWSFFGWIDKGAFEVSADAFNTFRTNFDAFFSKYNSMLVQSESYVTKRQSIKLLGEILLDRANYNVMTQYVDSGEHLKIIMKLLRDDRKMINYEGFHVFKVFVANPNKSVAVQRILISNRDKLLRFLPSFLDDRTEDEQFIDEKSFLIRQIEQLPPAPVVPPPAA</sequence>
<organism evidence="3 4">
    <name type="scientific">Decorospora gaudefroyi</name>
    <dbReference type="NCBI Taxonomy" id="184978"/>
    <lineage>
        <taxon>Eukaryota</taxon>
        <taxon>Fungi</taxon>
        <taxon>Dikarya</taxon>
        <taxon>Ascomycota</taxon>
        <taxon>Pezizomycotina</taxon>
        <taxon>Dothideomycetes</taxon>
        <taxon>Pleosporomycetidae</taxon>
        <taxon>Pleosporales</taxon>
        <taxon>Pleosporineae</taxon>
        <taxon>Pleosporaceae</taxon>
        <taxon>Decorospora</taxon>
    </lineage>
</organism>
<dbReference type="InterPro" id="IPR011009">
    <property type="entry name" value="Kinase-like_dom_sf"/>
</dbReference>
<dbReference type="InterPro" id="IPR013878">
    <property type="entry name" value="Mo25"/>
</dbReference>